<dbReference type="EMBL" id="ASPP01020545">
    <property type="protein sequence ID" value="ETO13545.1"/>
    <property type="molecule type" value="Genomic_DNA"/>
</dbReference>
<dbReference type="InterPro" id="IPR029071">
    <property type="entry name" value="Ubiquitin-like_domsf"/>
</dbReference>
<comment type="caution">
    <text evidence="3">The sequence shown here is derived from an EMBL/GenBank/DDBJ whole genome shotgun (WGS) entry which is preliminary data.</text>
</comment>
<feature type="domain" description="Ubiquitin-like" evidence="2">
    <location>
        <begin position="94"/>
        <end position="163"/>
    </location>
</feature>
<evidence type="ECO:0000313" key="3">
    <source>
        <dbReference type="EMBL" id="ETO13545.1"/>
    </source>
</evidence>
<gene>
    <name evidence="3" type="ORF">RFI_23822</name>
</gene>
<dbReference type="AlphaFoldDB" id="X6MKE5"/>
<protein>
    <recommendedName>
        <fullName evidence="2">Ubiquitin-like domain-containing protein</fullName>
    </recommendedName>
</protein>
<reference evidence="3 4" key="1">
    <citation type="journal article" date="2013" name="Curr. Biol.">
        <title>The Genome of the Foraminiferan Reticulomyxa filosa.</title>
        <authorList>
            <person name="Glockner G."/>
            <person name="Hulsmann N."/>
            <person name="Schleicher M."/>
            <person name="Noegel A.A."/>
            <person name="Eichinger L."/>
            <person name="Gallinger C."/>
            <person name="Pawlowski J."/>
            <person name="Sierra R."/>
            <person name="Euteneuer U."/>
            <person name="Pillet L."/>
            <person name="Moustafa A."/>
            <person name="Platzer M."/>
            <person name="Groth M."/>
            <person name="Szafranski K."/>
            <person name="Schliwa M."/>
        </authorList>
    </citation>
    <scope>NUCLEOTIDE SEQUENCE [LARGE SCALE GENOMIC DNA]</scope>
</reference>
<keyword evidence="1" id="KW-1133">Transmembrane helix</keyword>
<evidence type="ECO:0000256" key="1">
    <source>
        <dbReference type="SAM" id="Phobius"/>
    </source>
</evidence>
<feature type="non-terminal residue" evidence="3">
    <location>
        <position position="1"/>
    </location>
</feature>
<evidence type="ECO:0000259" key="2">
    <source>
        <dbReference type="PROSITE" id="PS50053"/>
    </source>
</evidence>
<feature type="transmembrane region" description="Helical" evidence="1">
    <location>
        <begin position="369"/>
        <end position="392"/>
    </location>
</feature>
<dbReference type="Proteomes" id="UP000023152">
    <property type="component" value="Unassembled WGS sequence"/>
</dbReference>
<name>X6MKE5_RETFI</name>
<sequence>KKKKVWAKSQVAEMYQAQVMDAFKKNSIDGRLFTTSVLHMEDIRDLGIPNIPAGQIFNAYFGKHAAEIKKKLEKNHQNWNPGATDHEFKCSVTNGKNTTRVMMKKTMTIRQIRNMINETWSLNDNEYELIGSGHTLAEPDKTLEQYGIIDSTVFACIRNTHGGGSVISSLLFVVAFFLGFESNSILWIEGNTGKEDTGKEYVKRQNVRKEYVSKRAIAKKDIPKEDIGKEDEQRVRHFNPKKNPEIKLATERDIITLDDNELILRAQMPCGHAIGAQTMYEYIKWRLSKDLATTDICCPDPKCARKWDWSLVAKVADLSISENLRYQQIMTDRLMKRNGVKKCPNCKSLREPSESLNIFRCNTKKKKSLFLLNFLGIVVVVVLYVQGGLFFMQRRFLLGL</sequence>
<proteinExistence type="predicted"/>
<keyword evidence="4" id="KW-1185">Reference proteome</keyword>
<accession>X6MKE5</accession>
<organism evidence="3 4">
    <name type="scientific">Reticulomyxa filosa</name>
    <dbReference type="NCBI Taxonomy" id="46433"/>
    <lineage>
        <taxon>Eukaryota</taxon>
        <taxon>Sar</taxon>
        <taxon>Rhizaria</taxon>
        <taxon>Retaria</taxon>
        <taxon>Foraminifera</taxon>
        <taxon>Monothalamids</taxon>
        <taxon>Reticulomyxidae</taxon>
        <taxon>Reticulomyxa</taxon>
    </lineage>
</organism>
<evidence type="ECO:0000313" key="4">
    <source>
        <dbReference type="Proteomes" id="UP000023152"/>
    </source>
</evidence>
<dbReference type="PROSITE" id="PS50053">
    <property type="entry name" value="UBIQUITIN_2"/>
    <property type="match status" value="1"/>
</dbReference>
<dbReference type="SUPFAM" id="SSF54236">
    <property type="entry name" value="Ubiquitin-like"/>
    <property type="match status" value="1"/>
</dbReference>
<dbReference type="Gene3D" id="3.10.20.90">
    <property type="entry name" value="Phosphatidylinositol 3-kinase Catalytic Subunit, Chain A, domain 1"/>
    <property type="match status" value="1"/>
</dbReference>
<dbReference type="InterPro" id="IPR000626">
    <property type="entry name" value="Ubiquitin-like_dom"/>
</dbReference>
<keyword evidence="1" id="KW-0812">Transmembrane</keyword>
<dbReference type="CDD" id="cd17039">
    <property type="entry name" value="Ubl_ubiquitin_like"/>
    <property type="match status" value="1"/>
</dbReference>
<dbReference type="OrthoDB" id="419317at2759"/>
<keyword evidence="1" id="KW-0472">Membrane</keyword>